<dbReference type="PROSITE" id="PS51272">
    <property type="entry name" value="SLH"/>
    <property type="match status" value="3"/>
</dbReference>
<evidence type="ECO:0000256" key="1">
    <source>
        <dbReference type="ARBA" id="ARBA00022737"/>
    </source>
</evidence>
<gene>
    <name evidence="4" type="ORF">F8154_08475</name>
</gene>
<dbReference type="InterPro" id="IPR051465">
    <property type="entry name" value="Cell_Envelope_Struct_Comp"/>
</dbReference>
<protein>
    <recommendedName>
        <fullName evidence="3">SLH domain-containing protein</fullName>
    </recommendedName>
</protein>
<dbReference type="EMBL" id="WBZC01000026">
    <property type="protein sequence ID" value="KAB3534748.1"/>
    <property type="molecule type" value="Genomic_DNA"/>
</dbReference>
<feature type="region of interest" description="Disordered" evidence="2">
    <location>
        <begin position="121"/>
        <end position="177"/>
    </location>
</feature>
<dbReference type="Gene3D" id="2.60.40.10">
    <property type="entry name" value="Immunoglobulins"/>
    <property type="match status" value="1"/>
</dbReference>
<keyword evidence="1" id="KW-0677">Repeat</keyword>
<dbReference type="InterPro" id="IPR008964">
    <property type="entry name" value="Invasin/intimin_cell_adhesion"/>
</dbReference>
<dbReference type="Gene3D" id="2.60.220.30">
    <property type="match status" value="1"/>
</dbReference>
<dbReference type="Proteomes" id="UP000432715">
    <property type="component" value="Unassembled WGS sequence"/>
</dbReference>
<feature type="domain" description="SLH" evidence="3">
    <location>
        <begin position="420"/>
        <end position="479"/>
    </location>
</feature>
<evidence type="ECO:0000313" key="5">
    <source>
        <dbReference type="Proteomes" id="UP000432715"/>
    </source>
</evidence>
<feature type="compositionally biased region" description="Basic and acidic residues" evidence="2">
    <location>
        <begin position="145"/>
        <end position="160"/>
    </location>
</feature>
<dbReference type="InterPro" id="IPR013783">
    <property type="entry name" value="Ig-like_fold"/>
</dbReference>
<dbReference type="SUPFAM" id="SSF49373">
    <property type="entry name" value="Invasin/intimin cell-adhesion fragments"/>
    <property type="match status" value="1"/>
</dbReference>
<sequence>MNRKVISLMIVFIMFCGSVVVTSGDNAYSLSLTINNSQVSQNSSVTISGSVANDNTPFAGTPVKIKVVNEKNTLVFVEQVDTDKDGKYKAVFYLSDTADRGKYTVTASAVGISESGEFTVVKSSTGGSGGSSGSSPSTPSQPAQRPKDDNQEKNSKKFDSKGGQVATEDGNLKIDVPEGAFDGEATISIRELTDEEQEETDNSAELDGFKIVSRTYDFNIDDNVTFRKPVTVKFILDDEAMEGKDKRLLGVYRYNPESNRWQYVGGRLNDEGAMEVQLDRFSIYTVIYYEKVFDDMINHWAKDAVMVTTAKHITRGVTDNLYAPDENVTRAQFAALLVRALNLQHQSYEGMFSDVEEDAWYAVEVEAAARAGLVVGSNGKFNPNVNITREAMATMLVRALKHEEGYSAPPITTDATTTKIQQYNDKEEISGWAQEYINTAIKSGLMQGMSPSTFAPRETATRAQAATTIFRLLEKLNRI</sequence>
<dbReference type="InterPro" id="IPR001119">
    <property type="entry name" value="SLH_dom"/>
</dbReference>
<dbReference type="Pfam" id="PF00395">
    <property type="entry name" value="SLH"/>
    <property type="match status" value="3"/>
</dbReference>
<dbReference type="PANTHER" id="PTHR43308">
    <property type="entry name" value="OUTER MEMBRANE PROTEIN ALPHA-RELATED"/>
    <property type="match status" value="1"/>
</dbReference>
<dbReference type="OrthoDB" id="1953162at2"/>
<evidence type="ECO:0000313" key="4">
    <source>
        <dbReference type="EMBL" id="KAB3534748.1"/>
    </source>
</evidence>
<dbReference type="AlphaFoldDB" id="A0A6I0EYP0"/>
<keyword evidence="5" id="KW-1185">Reference proteome</keyword>
<comment type="caution">
    <text evidence="4">The sequence shown here is derived from an EMBL/GenBank/DDBJ whole genome shotgun (WGS) entry which is preliminary data.</text>
</comment>
<reference evidence="4 5" key="1">
    <citation type="submission" date="2019-10" db="EMBL/GenBank/DDBJ databases">
        <title>Alkaliphilus serpentinus sp. nov. and Alkaliphilus pronyensis sp. nov., two novel anaerobic alkaliphilic species isolated from the serpentinized-hosted hydrothermal field of the Prony Bay (New Caledonia).</title>
        <authorList>
            <person name="Postec A."/>
        </authorList>
    </citation>
    <scope>NUCLEOTIDE SEQUENCE [LARGE SCALE GENOMIC DNA]</scope>
    <source>
        <strain evidence="4 5">LacV</strain>
    </source>
</reference>
<accession>A0A6I0EYP0</accession>
<feature type="domain" description="SLH" evidence="3">
    <location>
        <begin position="288"/>
        <end position="351"/>
    </location>
</feature>
<proteinExistence type="predicted"/>
<evidence type="ECO:0000259" key="3">
    <source>
        <dbReference type="PROSITE" id="PS51272"/>
    </source>
</evidence>
<evidence type="ECO:0000256" key="2">
    <source>
        <dbReference type="SAM" id="MobiDB-lite"/>
    </source>
</evidence>
<name>A0A6I0EYP0_9FIRM</name>
<dbReference type="RefSeq" id="WP_151861182.1">
    <property type="nucleotide sequence ID" value="NZ_WBZC01000026.1"/>
</dbReference>
<dbReference type="PANTHER" id="PTHR43308:SF5">
    <property type="entry name" value="S-LAYER PROTEIN _ PEPTIDOGLYCAN ENDO-BETA-N-ACETYLGLUCOSAMINIDASE"/>
    <property type="match status" value="1"/>
</dbReference>
<feature type="domain" description="SLH" evidence="3">
    <location>
        <begin position="352"/>
        <end position="410"/>
    </location>
</feature>
<organism evidence="4 5">
    <name type="scientific">Alkaliphilus pronyensis</name>
    <dbReference type="NCBI Taxonomy" id="1482732"/>
    <lineage>
        <taxon>Bacteria</taxon>
        <taxon>Bacillati</taxon>
        <taxon>Bacillota</taxon>
        <taxon>Clostridia</taxon>
        <taxon>Peptostreptococcales</taxon>
        <taxon>Natronincolaceae</taxon>
        <taxon>Alkaliphilus</taxon>
    </lineage>
</organism>